<keyword evidence="2" id="KW-1185">Reference proteome</keyword>
<organism evidence="2 3">
    <name type="scientific">Steinernema glaseri</name>
    <dbReference type="NCBI Taxonomy" id="37863"/>
    <lineage>
        <taxon>Eukaryota</taxon>
        <taxon>Metazoa</taxon>
        <taxon>Ecdysozoa</taxon>
        <taxon>Nematoda</taxon>
        <taxon>Chromadorea</taxon>
        <taxon>Rhabditida</taxon>
        <taxon>Tylenchina</taxon>
        <taxon>Panagrolaimomorpha</taxon>
        <taxon>Strongyloidoidea</taxon>
        <taxon>Steinernematidae</taxon>
        <taxon>Steinernema</taxon>
    </lineage>
</organism>
<accession>A0A1I8A229</accession>
<evidence type="ECO:0000313" key="3">
    <source>
        <dbReference type="WBParaSite" id="L893_g31901.t1"/>
    </source>
</evidence>
<dbReference type="Proteomes" id="UP000095287">
    <property type="component" value="Unplaced"/>
</dbReference>
<protein>
    <submittedName>
        <fullName evidence="3">Hydroxyproline-rich glycoprotein family protein</fullName>
    </submittedName>
</protein>
<evidence type="ECO:0000313" key="2">
    <source>
        <dbReference type="Proteomes" id="UP000095287"/>
    </source>
</evidence>
<proteinExistence type="predicted"/>
<dbReference type="AlphaFoldDB" id="A0A1I8A229"/>
<name>A0A1I8A229_9BILA</name>
<evidence type="ECO:0000256" key="1">
    <source>
        <dbReference type="SAM" id="MobiDB-lite"/>
    </source>
</evidence>
<feature type="region of interest" description="Disordered" evidence="1">
    <location>
        <begin position="347"/>
        <end position="369"/>
    </location>
</feature>
<reference evidence="3" key="1">
    <citation type="submission" date="2016-11" db="UniProtKB">
        <authorList>
            <consortium name="WormBaseParasite"/>
        </authorList>
    </citation>
    <scope>IDENTIFICATION</scope>
</reference>
<dbReference type="WBParaSite" id="L893_g31901.t1">
    <property type="protein sequence ID" value="L893_g31901.t1"/>
    <property type="gene ID" value="L893_g31901"/>
</dbReference>
<feature type="region of interest" description="Disordered" evidence="1">
    <location>
        <begin position="1"/>
        <end position="43"/>
    </location>
</feature>
<sequence length="422" mass="47340">MAAVPAILPLEDDAPPRPVFRIVHRPSPPPKKKAPKRKLVEQRVPDLVNTPVLAPEPAALTPQVDGPLKLLQTPSPSTGSSSFVPDWSTPLGVVAHRNALRPSALPTFGHLSFFSPDLGGEPYDGQVLPTPPRVERHQLTPLLPPPVVEATPPQPPAPSSGMQAWCEKVVNDWMSENVLGGMDVSQWQFKISVSPKHPDKPVCFEVCDEEQNILCVFHKAREEPTPLPLHMKSWTPLRPPNRQLLATPKAQAPPDQYQSTPLAPGQKLSRNFPNTLEETPSFEWEVVGLLDEMDVPEVGPCTFVDWEVSWAAERHFSSTNKVLENWDRNKNSKPRIVDIRYKTEEELKPKAGRPSRSATRKKEEKPNNDSDVVYCEMRAGKKTSLHTLKSVIARRGTFHKARVFELLERKMVDYMINVDDEF</sequence>